<evidence type="ECO:0000256" key="1">
    <source>
        <dbReference type="ARBA" id="ARBA00001862"/>
    </source>
</evidence>
<dbReference type="SUPFAM" id="SSF56784">
    <property type="entry name" value="HAD-like"/>
    <property type="match status" value="1"/>
</dbReference>
<dbReference type="GO" id="GO:0016788">
    <property type="term" value="F:hydrolase activity, acting on ester bonds"/>
    <property type="evidence" value="ECO:0007669"/>
    <property type="project" value="InterPro"/>
</dbReference>
<comment type="pathway">
    <text evidence="3">Amino-sugar metabolism; N-acetylneuraminate metabolism.</text>
</comment>
<dbReference type="InterPro" id="IPR010023">
    <property type="entry name" value="KdsC_fam"/>
</dbReference>
<dbReference type="GO" id="GO:0008781">
    <property type="term" value="F:N-acylneuraminate cytidylyltransferase activity"/>
    <property type="evidence" value="ECO:0007669"/>
    <property type="project" value="UniProtKB-EC"/>
</dbReference>
<keyword evidence="9" id="KW-0378">Hydrolase</keyword>
<feature type="region of interest" description="Disordered" evidence="11">
    <location>
        <begin position="147"/>
        <end position="173"/>
    </location>
</feature>
<feature type="compositionally biased region" description="Gly residues" evidence="11">
    <location>
        <begin position="151"/>
        <end position="160"/>
    </location>
</feature>
<gene>
    <name evidence="12" type="ORF">GCM10010251_15930</name>
</gene>
<dbReference type="CDD" id="cd02513">
    <property type="entry name" value="CMP-NeuAc_Synthase"/>
    <property type="match status" value="1"/>
</dbReference>
<evidence type="ECO:0000313" key="13">
    <source>
        <dbReference type="Proteomes" id="UP000658320"/>
    </source>
</evidence>
<reference evidence="12" key="1">
    <citation type="journal article" date="2014" name="Int. J. Syst. Evol. Microbiol.">
        <title>Complete genome sequence of Corynebacterium casei LMG S-19264T (=DSM 44701T), isolated from a smear-ripened cheese.</title>
        <authorList>
            <consortium name="US DOE Joint Genome Institute (JGI-PGF)"/>
            <person name="Walter F."/>
            <person name="Albersmeier A."/>
            <person name="Kalinowski J."/>
            <person name="Ruckert C."/>
        </authorList>
    </citation>
    <scope>NUCLEOTIDE SEQUENCE</scope>
    <source>
        <strain evidence="12">JCM 4346</strain>
    </source>
</reference>
<evidence type="ECO:0000256" key="9">
    <source>
        <dbReference type="ARBA" id="ARBA00022801"/>
    </source>
</evidence>
<dbReference type="Pfam" id="PF02348">
    <property type="entry name" value="CTP_transf_3"/>
    <property type="match status" value="1"/>
</dbReference>
<dbReference type="InterPro" id="IPR050793">
    <property type="entry name" value="CMP-NeuNAc_synthase"/>
</dbReference>
<evidence type="ECO:0000256" key="8">
    <source>
        <dbReference type="ARBA" id="ARBA00022723"/>
    </source>
</evidence>
<evidence type="ECO:0000256" key="4">
    <source>
        <dbReference type="ARBA" id="ARBA00005893"/>
    </source>
</evidence>
<evidence type="ECO:0000256" key="3">
    <source>
        <dbReference type="ARBA" id="ARBA00005141"/>
    </source>
</evidence>
<protein>
    <recommendedName>
        <fullName evidence="7">N-acylneuraminate cytidylyltransferase</fullName>
        <ecNumber evidence="7">2.7.7.43</ecNumber>
    </recommendedName>
</protein>
<evidence type="ECO:0000256" key="6">
    <source>
        <dbReference type="ARBA" id="ARBA00011881"/>
    </source>
</evidence>
<evidence type="ECO:0000256" key="2">
    <source>
        <dbReference type="ARBA" id="ARBA00001946"/>
    </source>
</evidence>
<dbReference type="InterPro" id="IPR036412">
    <property type="entry name" value="HAD-like_sf"/>
</dbReference>
<dbReference type="EC" id="2.7.7.43" evidence="7"/>
<dbReference type="SUPFAM" id="SSF53448">
    <property type="entry name" value="Nucleotide-diphospho-sugar transferases"/>
    <property type="match status" value="1"/>
</dbReference>
<dbReference type="CDD" id="cd01630">
    <property type="entry name" value="HAD_KDO-like"/>
    <property type="match status" value="1"/>
</dbReference>
<feature type="compositionally biased region" description="Basic and acidic residues" evidence="11">
    <location>
        <begin position="162"/>
        <end position="173"/>
    </location>
</feature>
<evidence type="ECO:0000256" key="5">
    <source>
        <dbReference type="ARBA" id="ARBA00010726"/>
    </source>
</evidence>
<comment type="caution">
    <text evidence="12">The sequence shown here is derived from an EMBL/GenBank/DDBJ whole genome shotgun (WGS) entry which is preliminary data.</text>
</comment>
<proteinExistence type="inferred from homology"/>
<dbReference type="InterPro" id="IPR029044">
    <property type="entry name" value="Nucleotide-diphossugar_trans"/>
</dbReference>
<dbReference type="EMBL" id="BMSX01000003">
    <property type="protein sequence ID" value="GGR01206.1"/>
    <property type="molecule type" value="Genomic_DNA"/>
</dbReference>
<name>A0A918C0W1_9ACTN</name>
<dbReference type="AlphaFoldDB" id="A0A918C0W1"/>
<dbReference type="PANTHER" id="PTHR21485">
    <property type="entry name" value="HAD SUPERFAMILY MEMBERS CMAS AND KDSC"/>
    <property type="match status" value="1"/>
</dbReference>
<sequence length="405" mass="42574">MLAVIPARGGSKGVPAKNLAPVGGLPLVARAVRECRATRLVTDVVVSTDDQAIAAAAREAGAEVVLRPAAIAGDTATSEAAVLHAMDTHEALHGTAVDVVLLVQCTSPFIVREDIDGVAAAVAENGADTAVTVAPFHGFVWRDATGAAGTEDGGTDGGYGVNHDKSYRPRRQDRPQDLLETGAAYAMDAAGFRAHGHRFFGRTDLVRTDPARVLEIDDPHDLARARALAPLFDADRPGSLPTADDIDAVVLDFDGTQTDDRVLIDSDGREFVSVHRGDGLGIAALRRSGLKLLILSTEQNPVVAARARKLRLPVLHGIDRKDLALKQWCEEQGIAPERVLYVGNDVNDLPCFALVGWPVAVASAHDVVRGAARAVTTLAGGDGAIREIAGWILGPSLDSLDPLPE</sequence>
<comment type="subunit">
    <text evidence="6">Homotetramer.</text>
</comment>
<comment type="similarity">
    <text evidence="4">Belongs to the KdsC family.</text>
</comment>
<organism evidence="12 13">
    <name type="scientific">Streptomyces aurantiogriseus</name>
    <dbReference type="NCBI Taxonomy" id="66870"/>
    <lineage>
        <taxon>Bacteria</taxon>
        <taxon>Bacillati</taxon>
        <taxon>Actinomycetota</taxon>
        <taxon>Actinomycetes</taxon>
        <taxon>Kitasatosporales</taxon>
        <taxon>Streptomycetaceae</taxon>
        <taxon>Streptomyces</taxon>
    </lineage>
</organism>
<dbReference type="InterPro" id="IPR003329">
    <property type="entry name" value="Cytidylyl_trans"/>
</dbReference>
<accession>A0A918C0W1</accession>
<dbReference type="SFLD" id="SFLDG01136">
    <property type="entry name" value="C1.6:_Phosphoserine_Phosphatas"/>
    <property type="match status" value="1"/>
</dbReference>
<keyword evidence="13" id="KW-1185">Reference proteome</keyword>
<reference evidence="12" key="2">
    <citation type="submission" date="2020-09" db="EMBL/GenBank/DDBJ databases">
        <authorList>
            <person name="Sun Q."/>
            <person name="Ohkuma M."/>
        </authorList>
    </citation>
    <scope>NUCLEOTIDE SEQUENCE</scope>
    <source>
        <strain evidence="12">JCM 4346</strain>
    </source>
</reference>
<comment type="similarity">
    <text evidence="5">Belongs to the CMP-NeuNAc synthase family.</text>
</comment>
<evidence type="ECO:0000256" key="11">
    <source>
        <dbReference type="SAM" id="MobiDB-lite"/>
    </source>
</evidence>
<keyword evidence="8" id="KW-0479">Metal-binding</keyword>
<dbReference type="GO" id="GO:0046872">
    <property type="term" value="F:metal ion binding"/>
    <property type="evidence" value="ECO:0007669"/>
    <property type="project" value="UniProtKB-KW"/>
</dbReference>
<comment type="catalytic activity">
    <reaction evidence="1">
        <text>an N-acylneuraminate + CTP = a CMP-N-acyl-beta-neuraminate + diphosphate</text>
        <dbReference type="Rhea" id="RHEA:11344"/>
        <dbReference type="ChEBI" id="CHEBI:33019"/>
        <dbReference type="ChEBI" id="CHEBI:37563"/>
        <dbReference type="ChEBI" id="CHEBI:60073"/>
        <dbReference type="ChEBI" id="CHEBI:68671"/>
        <dbReference type="EC" id="2.7.7.43"/>
    </reaction>
</comment>
<evidence type="ECO:0000313" key="12">
    <source>
        <dbReference type="EMBL" id="GGR01206.1"/>
    </source>
</evidence>
<dbReference type="PANTHER" id="PTHR21485:SF3">
    <property type="entry name" value="N-ACYLNEURAMINATE CYTIDYLYLTRANSFERASE"/>
    <property type="match status" value="1"/>
</dbReference>
<dbReference type="Gene3D" id="3.90.550.10">
    <property type="entry name" value="Spore Coat Polysaccharide Biosynthesis Protein SpsA, Chain A"/>
    <property type="match status" value="1"/>
</dbReference>
<dbReference type="InterPro" id="IPR023214">
    <property type="entry name" value="HAD_sf"/>
</dbReference>
<dbReference type="Pfam" id="PF08282">
    <property type="entry name" value="Hydrolase_3"/>
    <property type="match status" value="1"/>
</dbReference>
<dbReference type="Proteomes" id="UP000658320">
    <property type="component" value="Unassembled WGS sequence"/>
</dbReference>
<keyword evidence="12" id="KW-0808">Transferase</keyword>
<comment type="cofactor">
    <cofactor evidence="2">
        <name>Mg(2+)</name>
        <dbReference type="ChEBI" id="CHEBI:18420"/>
    </cofactor>
</comment>
<keyword evidence="10" id="KW-0460">Magnesium</keyword>
<evidence type="ECO:0000256" key="10">
    <source>
        <dbReference type="ARBA" id="ARBA00022842"/>
    </source>
</evidence>
<dbReference type="SFLD" id="SFLDS00003">
    <property type="entry name" value="Haloacid_Dehalogenase"/>
    <property type="match status" value="1"/>
</dbReference>
<evidence type="ECO:0000256" key="7">
    <source>
        <dbReference type="ARBA" id="ARBA00012491"/>
    </source>
</evidence>
<dbReference type="Gene3D" id="3.40.50.1000">
    <property type="entry name" value="HAD superfamily/HAD-like"/>
    <property type="match status" value="1"/>
</dbReference>
<dbReference type="FunFam" id="3.40.50.1000:FF:000090">
    <property type="entry name" value="Putative transferase"/>
    <property type="match status" value="1"/>
</dbReference>
<dbReference type="SFLD" id="SFLDG01138">
    <property type="entry name" value="C1.6.2:_Deoxy-d-mannose-octulo"/>
    <property type="match status" value="1"/>
</dbReference>